<evidence type="ECO:0000313" key="4">
    <source>
        <dbReference type="Proteomes" id="UP000034837"/>
    </source>
</evidence>
<reference evidence="3 4" key="1">
    <citation type="journal article" date="2015" name="Nature">
        <title>rRNA introns, odd ribosomes, and small enigmatic genomes across a large radiation of phyla.</title>
        <authorList>
            <person name="Brown C.T."/>
            <person name="Hug L.A."/>
            <person name="Thomas B.C."/>
            <person name="Sharon I."/>
            <person name="Castelle C.J."/>
            <person name="Singh A."/>
            <person name="Wilkins M.J."/>
            <person name="Williams K.H."/>
            <person name="Banfield J.F."/>
        </authorList>
    </citation>
    <scope>NUCLEOTIDE SEQUENCE [LARGE SCALE GENOMIC DNA]</scope>
</reference>
<accession>A0A0G1A2C0</accession>
<keyword evidence="1" id="KW-0812">Transmembrane</keyword>
<feature type="transmembrane region" description="Helical" evidence="1">
    <location>
        <begin position="125"/>
        <end position="141"/>
    </location>
</feature>
<sequence>MREFKYKKNIIVFAAILIIFTGLRLGGIYLPYHQDEWKNVSASSTVAGAGSFFAHPPLMQMIFVAGNFILGDANMRILPLLFSVASVVLFYLVVRNRLGKKVALWSIALFSICFYNILGSLSPDVDGAILPFFFLLAVYTYDKSMLAEKSSVKWKWLSLLIGSLLIGFLIKLSFVLVVGTILIDYVLNRGKKINRKEILTAVVGVLGFSIIYAIAIFGIGALYPAFDISLMKGHAKQFTEEGREYFSSILF</sequence>
<keyword evidence="1" id="KW-1133">Transmembrane helix</keyword>
<feature type="domain" description="Glycosyltransferase RgtA/B/C/D-like" evidence="2">
    <location>
        <begin position="55"/>
        <end position="212"/>
    </location>
</feature>
<organism evidence="3 4">
    <name type="scientific">Candidatus Magasanikbacteria bacterium GW2011_GWA2_42_32</name>
    <dbReference type="NCBI Taxonomy" id="1619039"/>
    <lineage>
        <taxon>Bacteria</taxon>
        <taxon>Candidatus Magasanikiibacteriota</taxon>
    </lineage>
</organism>
<comment type="caution">
    <text evidence="3">The sequence shown here is derived from an EMBL/GenBank/DDBJ whole genome shotgun (WGS) entry which is preliminary data.</text>
</comment>
<dbReference type="EMBL" id="LCDO01000027">
    <property type="protein sequence ID" value="KKS55120.1"/>
    <property type="molecule type" value="Genomic_DNA"/>
</dbReference>
<keyword evidence="1" id="KW-0472">Membrane</keyword>
<gene>
    <name evidence="3" type="ORF">UV20_C0027G0002</name>
</gene>
<dbReference type="InterPro" id="IPR038731">
    <property type="entry name" value="RgtA/B/C-like"/>
</dbReference>
<proteinExistence type="predicted"/>
<dbReference type="Proteomes" id="UP000034837">
    <property type="component" value="Unassembled WGS sequence"/>
</dbReference>
<evidence type="ECO:0000256" key="1">
    <source>
        <dbReference type="SAM" id="Phobius"/>
    </source>
</evidence>
<evidence type="ECO:0000259" key="2">
    <source>
        <dbReference type="Pfam" id="PF13231"/>
    </source>
</evidence>
<name>A0A0G1A2C0_9BACT</name>
<evidence type="ECO:0000313" key="3">
    <source>
        <dbReference type="EMBL" id="KKS55120.1"/>
    </source>
</evidence>
<protein>
    <recommendedName>
        <fullName evidence="2">Glycosyltransferase RgtA/B/C/D-like domain-containing protein</fullName>
    </recommendedName>
</protein>
<feature type="transmembrane region" description="Helical" evidence="1">
    <location>
        <begin position="102"/>
        <end position="118"/>
    </location>
</feature>
<feature type="transmembrane region" description="Helical" evidence="1">
    <location>
        <begin position="199"/>
        <end position="223"/>
    </location>
</feature>
<feature type="transmembrane region" description="Helical" evidence="1">
    <location>
        <begin position="52"/>
        <end position="70"/>
    </location>
</feature>
<feature type="transmembrane region" description="Helical" evidence="1">
    <location>
        <begin position="12"/>
        <end position="32"/>
    </location>
</feature>
<feature type="transmembrane region" description="Helical" evidence="1">
    <location>
        <begin position="161"/>
        <end position="187"/>
    </location>
</feature>
<dbReference type="Pfam" id="PF13231">
    <property type="entry name" value="PMT_2"/>
    <property type="match status" value="1"/>
</dbReference>
<dbReference type="AlphaFoldDB" id="A0A0G1A2C0"/>
<feature type="transmembrane region" description="Helical" evidence="1">
    <location>
        <begin position="77"/>
        <end position="96"/>
    </location>
</feature>